<proteinExistence type="predicted"/>
<sequence>MFHIFKIACTPLLLLINKKKVHPCTLVHHNTRQLCKWSSFLFNFLVFNFNI</sequence>
<name>A0ABQ9CCA6_9ROSI</name>
<dbReference type="Proteomes" id="UP001141253">
    <property type="component" value="Chromosome 4"/>
</dbReference>
<gene>
    <name evidence="1" type="ORF">OIU77_021042</name>
</gene>
<accession>A0ABQ9CCA6</accession>
<reference evidence="1" key="2">
    <citation type="journal article" date="2023" name="Int. J. Mol. Sci.">
        <title>De Novo Assembly and Annotation of 11 Diverse Shrub Willow (Salix) Genomes Reveals Novel Gene Organization in Sex-Linked Regions.</title>
        <authorList>
            <person name="Hyden B."/>
            <person name="Feng K."/>
            <person name="Yates T.B."/>
            <person name="Jawdy S."/>
            <person name="Cereghino C."/>
            <person name="Smart L.B."/>
            <person name="Muchero W."/>
        </authorList>
    </citation>
    <scope>NUCLEOTIDE SEQUENCE</scope>
    <source>
        <tissue evidence="1">Shoot tip</tissue>
    </source>
</reference>
<evidence type="ECO:0000313" key="2">
    <source>
        <dbReference type="Proteomes" id="UP001141253"/>
    </source>
</evidence>
<protein>
    <submittedName>
        <fullName evidence="1">Uncharacterized protein</fullName>
    </submittedName>
</protein>
<organism evidence="1 2">
    <name type="scientific">Salix suchowensis</name>
    <dbReference type="NCBI Taxonomy" id="1278906"/>
    <lineage>
        <taxon>Eukaryota</taxon>
        <taxon>Viridiplantae</taxon>
        <taxon>Streptophyta</taxon>
        <taxon>Embryophyta</taxon>
        <taxon>Tracheophyta</taxon>
        <taxon>Spermatophyta</taxon>
        <taxon>Magnoliopsida</taxon>
        <taxon>eudicotyledons</taxon>
        <taxon>Gunneridae</taxon>
        <taxon>Pentapetalae</taxon>
        <taxon>rosids</taxon>
        <taxon>fabids</taxon>
        <taxon>Malpighiales</taxon>
        <taxon>Salicaceae</taxon>
        <taxon>Saliceae</taxon>
        <taxon>Salix</taxon>
    </lineage>
</organism>
<evidence type="ECO:0000313" key="1">
    <source>
        <dbReference type="EMBL" id="KAJ6395903.1"/>
    </source>
</evidence>
<comment type="caution">
    <text evidence="1">The sequence shown here is derived from an EMBL/GenBank/DDBJ whole genome shotgun (WGS) entry which is preliminary data.</text>
</comment>
<reference evidence="1" key="1">
    <citation type="submission" date="2022-10" db="EMBL/GenBank/DDBJ databases">
        <authorList>
            <person name="Hyden B.L."/>
            <person name="Feng K."/>
            <person name="Yates T."/>
            <person name="Jawdy S."/>
            <person name="Smart L.B."/>
            <person name="Muchero W."/>
        </authorList>
    </citation>
    <scope>NUCLEOTIDE SEQUENCE</scope>
    <source>
        <tissue evidence="1">Shoot tip</tissue>
    </source>
</reference>
<dbReference type="EMBL" id="JAPFFI010000004">
    <property type="protein sequence ID" value="KAJ6395903.1"/>
    <property type="molecule type" value="Genomic_DNA"/>
</dbReference>
<keyword evidence="2" id="KW-1185">Reference proteome</keyword>